<accession>A0ABN0H7C1</accession>
<dbReference type="EMBL" id="AHOM02000009">
    <property type="protein sequence ID" value="EJZ41525.1"/>
    <property type="molecule type" value="Genomic_DNA"/>
</dbReference>
<evidence type="ECO:0000313" key="1">
    <source>
        <dbReference type="EMBL" id="EJZ41525.1"/>
    </source>
</evidence>
<organism evidence="1 2">
    <name type="scientific">Leptospira licerasiae str. MMD4847</name>
    <dbReference type="NCBI Taxonomy" id="1049971"/>
    <lineage>
        <taxon>Bacteria</taxon>
        <taxon>Pseudomonadati</taxon>
        <taxon>Spirochaetota</taxon>
        <taxon>Spirochaetia</taxon>
        <taxon>Leptospirales</taxon>
        <taxon>Leptospiraceae</taxon>
        <taxon>Leptospira</taxon>
    </lineage>
</organism>
<keyword evidence="2" id="KW-1185">Reference proteome</keyword>
<evidence type="ECO:0000313" key="2">
    <source>
        <dbReference type="Proteomes" id="UP000018720"/>
    </source>
</evidence>
<proteinExistence type="predicted"/>
<protein>
    <submittedName>
        <fullName evidence="1">Uncharacterized protein</fullName>
    </submittedName>
</protein>
<name>A0ABN0H7C1_9LEPT</name>
<sequence>MFMDFLISCSIPSQSIKRKSHTYYRLLRAKRKKSILTIVR</sequence>
<comment type="caution">
    <text evidence="1">The sequence shown here is derived from an EMBL/GenBank/DDBJ whole genome shotgun (WGS) entry which is preliminary data.</text>
</comment>
<dbReference type="Proteomes" id="UP000018720">
    <property type="component" value="Unassembled WGS sequence"/>
</dbReference>
<reference evidence="1 2" key="1">
    <citation type="submission" date="2012-08" db="EMBL/GenBank/DDBJ databases">
        <authorList>
            <person name="Harkins D.M."/>
            <person name="Durkin A.S."/>
            <person name="Selengut J.D."/>
            <person name="Sanka R."/>
            <person name="DePew J."/>
            <person name="Purushe J."/>
            <person name="Matthias M.A."/>
            <person name="Vinetz J.M."/>
            <person name="Sutton G.G."/>
            <person name="Nelson W.C."/>
            <person name="Fouts D.E."/>
        </authorList>
    </citation>
    <scope>NUCLEOTIDE SEQUENCE [LARGE SCALE GENOMIC DNA]</scope>
    <source>
        <strain evidence="1 2">MMD4847</strain>
    </source>
</reference>
<gene>
    <name evidence="1" type="ORF">LEP1GSC178_3934</name>
</gene>